<gene>
    <name evidence="2" type="ORF">TrRE_jg8628</name>
</gene>
<feature type="region of interest" description="Disordered" evidence="1">
    <location>
        <begin position="104"/>
        <end position="123"/>
    </location>
</feature>
<feature type="region of interest" description="Disordered" evidence="1">
    <location>
        <begin position="191"/>
        <end position="246"/>
    </location>
</feature>
<organism evidence="2 3">
    <name type="scientific">Triparma retinervis</name>
    <dbReference type="NCBI Taxonomy" id="2557542"/>
    <lineage>
        <taxon>Eukaryota</taxon>
        <taxon>Sar</taxon>
        <taxon>Stramenopiles</taxon>
        <taxon>Ochrophyta</taxon>
        <taxon>Bolidophyceae</taxon>
        <taxon>Parmales</taxon>
        <taxon>Triparmaceae</taxon>
        <taxon>Triparma</taxon>
    </lineage>
</organism>
<proteinExistence type="predicted"/>
<feature type="compositionally biased region" description="Basic and acidic residues" evidence="1">
    <location>
        <begin position="194"/>
        <end position="203"/>
    </location>
</feature>
<protein>
    <submittedName>
        <fullName evidence="2">Uncharacterized protein</fullName>
    </submittedName>
</protein>
<evidence type="ECO:0000256" key="1">
    <source>
        <dbReference type="SAM" id="MobiDB-lite"/>
    </source>
</evidence>
<dbReference type="EMBL" id="BRXZ01000039">
    <property type="protein sequence ID" value="GMI03605.1"/>
    <property type="molecule type" value="Genomic_DNA"/>
</dbReference>
<feature type="compositionally biased region" description="Basic residues" evidence="1">
    <location>
        <begin position="8"/>
        <end position="17"/>
    </location>
</feature>
<reference evidence="2" key="1">
    <citation type="submission" date="2022-07" db="EMBL/GenBank/DDBJ databases">
        <title>Genome analysis of Parmales, a sister group of diatoms, reveals the evolutionary specialization of diatoms from phago-mixotrophs to photoautotrophs.</title>
        <authorList>
            <person name="Ban H."/>
            <person name="Sato S."/>
            <person name="Yoshikawa S."/>
            <person name="Kazumasa Y."/>
            <person name="Nakamura Y."/>
            <person name="Ichinomiya M."/>
            <person name="Saitoh K."/>
            <person name="Sato N."/>
            <person name="Blanc-Mathieu R."/>
            <person name="Endo H."/>
            <person name="Kuwata A."/>
            <person name="Ogata H."/>
        </authorList>
    </citation>
    <scope>NUCLEOTIDE SEQUENCE</scope>
</reference>
<sequence>MEAVSRPPRPKSAHARAMRSDTKGSALNMLQFQDIGSLTDLDSLEYTGSLTSVTSARPKSANPKLQRSRFPTDFSMSIDTFPSVLEIPTSTTIAEMRFRKTQTMGGTGRMRYSRKSIPETPLSPETVRENYKTAKVLKALGSHDRKKLTRAQSSKDTIAEVLKKEVAEKLNVMTGKLKTAVKLHNAIKSPFNNDDERVEHEGGDGGGGGGRGKRPKSASNVQRRGENKKARPKSAPLGGGSGGSRKFVVNKAAAEVDRKLVIRRAKEEQRKEELKRGGSIKRPASAAPAMQRQGALSVSTKVGTMRPKARPRSAAMARKAKDTSVSKREKALLVQQLLGSVAGNTLASPLMTKDMRVEIFKMSSEKRMNKAKKFKKKRVEMEKKRIDDIYQKDWNMRMLRLKAMNRSQQDRENRGRQLLAAMHLANSMRYFRLGLYKMYAQKDLKEKEQKSSEVITRQLRLYSYRCYRSKVRGAIKVLGAFFILRIRVWKKRRDVRCADMVTDFLRKLKKEKCLKLIVKGGKLKRWNKDIIVVQNGWRRKARSISAQVKFINLQLARHQEKKFDEIVDVKYEEAVELLVPANEEIERKNTSRKLMKKGKMLPRVFPKPKTEMRAEFLKEEDLLGKHFVPEEIRMGIIRYYLMQAKRLHGEKLAEWKANHDSFMKTQDEKELEENGLPPALIEPVKPVFKAMMSDLGVIFLMDTCKQYMTVLRRHWDPNNPLQQLPEFKELGFSVAERLAQSEKDKKFIDEMGW</sequence>
<feature type="region of interest" description="Disordered" evidence="1">
    <location>
        <begin position="1"/>
        <end position="24"/>
    </location>
</feature>
<keyword evidence="3" id="KW-1185">Reference proteome</keyword>
<dbReference type="Proteomes" id="UP001165082">
    <property type="component" value="Unassembled WGS sequence"/>
</dbReference>
<dbReference type="AlphaFoldDB" id="A0A9W7C629"/>
<comment type="caution">
    <text evidence="2">The sequence shown here is derived from an EMBL/GenBank/DDBJ whole genome shotgun (WGS) entry which is preliminary data.</text>
</comment>
<evidence type="ECO:0000313" key="3">
    <source>
        <dbReference type="Proteomes" id="UP001165082"/>
    </source>
</evidence>
<feature type="region of interest" description="Disordered" evidence="1">
    <location>
        <begin position="267"/>
        <end position="327"/>
    </location>
</feature>
<evidence type="ECO:0000313" key="2">
    <source>
        <dbReference type="EMBL" id="GMI03605.1"/>
    </source>
</evidence>
<name>A0A9W7C629_9STRA</name>
<feature type="compositionally biased region" description="Basic and acidic residues" evidence="1">
    <location>
        <begin position="267"/>
        <end position="276"/>
    </location>
</feature>
<accession>A0A9W7C629</accession>
<dbReference type="OrthoDB" id="195168at2759"/>